<dbReference type="InterPro" id="IPR000734">
    <property type="entry name" value="TAG_lipase"/>
</dbReference>
<name>A0A2B4SWF4_STYPI</name>
<dbReference type="Pfam" id="PF00151">
    <property type="entry name" value="Lipase"/>
    <property type="match status" value="1"/>
</dbReference>
<sequence length="208" mass="23383">MLTKKVIFLLLILTAAAEGWFWRSKVCYGKYGCFYKHPGVRWGLITVRPKLPESPSNVGTKFNMYTRSGSAEVDDVDRSRLGVAKFNIRRRTIFLIHGWRDNPRNWALRMKDALLQREDCNVVVVDWSIGAKKGYFQSAGNTRLVGAQIAELIRFLIISASGSSDLAKRFYVIGLSLGGQTAGYAGNYLKDKARMTLGRITGSPREKI</sequence>
<gene>
    <name evidence="7" type="primary">Pnliprp1</name>
    <name evidence="7" type="ORF">AWC38_SpisGene2345</name>
</gene>
<evidence type="ECO:0000256" key="3">
    <source>
        <dbReference type="ARBA" id="ARBA00022525"/>
    </source>
</evidence>
<dbReference type="InterPro" id="IPR029058">
    <property type="entry name" value="AB_hydrolase_fold"/>
</dbReference>
<evidence type="ECO:0000259" key="6">
    <source>
        <dbReference type="Pfam" id="PF00151"/>
    </source>
</evidence>
<keyword evidence="8" id="KW-1185">Reference proteome</keyword>
<comment type="caution">
    <text evidence="7">The sequence shown here is derived from an EMBL/GenBank/DDBJ whole genome shotgun (WGS) entry which is preliminary data.</text>
</comment>
<evidence type="ECO:0000256" key="5">
    <source>
        <dbReference type="SAM" id="SignalP"/>
    </source>
</evidence>
<evidence type="ECO:0000313" key="7">
    <source>
        <dbReference type="EMBL" id="PFX32868.1"/>
    </source>
</evidence>
<dbReference type="GO" id="GO:0016298">
    <property type="term" value="F:lipase activity"/>
    <property type="evidence" value="ECO:0007669"/>
    <property type="project" value="InterPro"/>
</dbReference>
<dbReference type="STRING" id="50429.A0A2B4SWF4"/>
<comment type="similarity">
    <text evidence="2 4">Belongs to the AB hydrolase superfamily. Lipase family.</text>
</comment>
<dbReference type="OrthoDB" id="6019621at2759"/>
<dbReference type="PRINTS" id="PR00821">
    <property type="entry name" value="TAGLIPASE"/>
</dbReference>
<dbReference type="PANTHER" id="PTHR11610">
    <property type="entry name" value="LIPASE"/>
    <property type="match status" value="1"/>
</dbReference>
<keyword evidence="3" id="KW-0964">Secreted</keyword>
<evidence type="ECO:0000313" key="8">
    <source>
        <dbReference type="Proteomes" id="UP000225706"/>
    </source>
</evidence>
<reference evidence="8" key="1">
    <citation type="journal article" date="2017" name="bioRxiv">
        <title>Comparative analysis of the genomes of Stylophora pistillata and Acropora digitifera provides evidence for extensive differences between species of corals.</title>
        <authorList>
            <person name="Voolstra C.R."/>
            <person name="Li Y."/>
            <person name="Liew Y.J."/>
            <person name="Baumgarten S."/>
            <person name="Zoccola D."/>
            <person name="Flot J.-F."/>
            <person name="Tambutte S."/>
            <person name="Allemand D."/>
            <person name="Aranda M."/>
        </authorList>
    </citation>
    <scope>NUCLEOTIDE SEQUENCE [LARGE SCALE GENOMIC DNA]</scope>
</reference>
<feature type="signal peptide" evidence="5">
    <location>
        <begin position="1"/>
        <end position="19"/>
    </location>
</feature>
<dbReference type="AlphaFoldDB" id="A0A2B4SWF4"/>
<protein>
    <submittedName>
        <fullName evidence="7">Inactive pancreatic lipase-related protein 1</fullName>
    </submittedName>
</protein>
<feature type="chain" id="PRO_5013083742" evidence="5">
    <location>
        <begin position="20"/>
        <end position="208"/>
    </location>
</feature>
<dbReference type="Gene3D" id="3.40.50.1820">
    <property type="entry name" value="alpha/beta hydrolase"/>
    <property type="match status" value="1"/>
</dbReference>
<organism evidence="7 8">
    <name type="scientific">Stylophora pistillata</name>
    <name type="common">Smooth cauliflower coral</name>
    <dbReference type="NCBI Taxonomy" id="50429"/>
    <lineage>
        <taxon>Eukaryota</taxon>
        <taxon>Metazoa</taxon>
        <taxon>Cnidaria</taxon>
        <taxon>Anthozoa</taxon>
        <taxon>Hexacorallia</taxon>
        <taxon>Scleractinia</taxon>
        <taxon>Astrocoeniina</taxon>
        <taxon>Pocilloporidae</taxon>
        <taxon>Stylophora</taxon>
    </lineage>
</organism>
<dbReference type="GO" id="GO:0016042">
    <property type="term" value="P:lipid catabolic process"/>
    <property type="evidence" value="ECO:0007669"/>
    <property type="project" value="TreeGrafter"/>
</dbReference>
<feature type="domain" description="Lipase" evidence="6">
    <location>
        <begin position="25"/>
        <end position="202"/>
    </location>
</feature>
<proteinExistence type="inferred from homology"/>
<accession>A0A2B4SWF4</accession>
<dbReference type="GO" id="GO:0005615">
    <property type="term" value="C:extracellular space"/>
    <property type="evidence" value="ECO:0007669"/>
    <property type="project" value="TreeGrafter"/>
</dbReference>
<evidence type="ECO:0000256" key="4">
    <source>
        <dbReference type="RuleBase" id="RU004262"/>
    </source>
</evidence>
<evidence type="ECO:0000256" key="2">
    <source>
        <dbReference type="ARBA" id="ARBA00010701"/>
    </source>
</evidence>
<dbReference type="InterPro" id="IPR013818">
    <property type="entry name" value="Lipase"/>
</dbReference>
<evidence type="ECO:0000256" key="1">
    <source>
        <dbReference type="ARBA" id="ARBA00004613"/>
    </source>
</evidence>
<keyword evidence="5" id="KW-0732">Signal</keyword>
<dbReference type="Proteomes" id="UP000225706">
    <property type="component" value="Unassembled WGS sequence"/>
</dbReference>
<dbReference type="EMBL" id="LSMT01000018">
    <property type="protein sequence ID" value="PFX32868.1"/>
    <property type="molecule type" value="Genomic_DNA"/>
</dbReference>
<comment type="subcellular location">
    <subcellularLocation>
        <location evidence="1">Secreted</location>
    </subcellularLocation>
</comment>
<dbReference type="SUPFAM" id="SSF53474">
    <property type="entry name" value="alpha/beta-Hydrolases"/>
    <property type="match status" value="1"/>
</dbReference>